<accession>A0A9P6AFT3</accession>
<feature type="region of interest" description="Disordered" evidence="1">
    <location>
        <begin position="433"/>
        <end position="464"/>
    </location>
</feature>
<feature type="compositionally biased region" description="Basic and acidic residues" evidence="1">
    <location>
        <begin position="442"/>
        <end position="451"/>
    </location>
</feature>
<feature type="compositionally biased region" description="Acidic residues" evidence="1">
    <location>
        <begin position="198"/>
        <end position="208"/>
    </location>
</feature>
<evidence type="ECO:0000313" key="2">
    <source>
        <dbReference type="EMBL" id="KAF9505115.1"/>
    </source>
</evidence>
<sequence>MRPNTPTNYSSDSESENPNTTNICFQPIPQEGHEMISERDAPKFTGRNLREFLADYEVGTGEAGWDESQKCKQLPLYCKKAVRDLISTFEEVTSGHGWDALKKRLSDLYQPDYHKPRYTRRDIERFIKKKWIISKCSHFAQYYRDFMTKVQYVRPKPLNSEDKNLFFWEGLPRSLQKDIYEDLKISNPNLDRSQTSDFESDDSEDDERETQKPAKSKKTKKSSKDLYSDLKDSDSEDTESGNDSDSESSSEDDPSSSEDERQRHCTQGKSDLLSKNLIRSNITIQKKTSSGEMSLENRRSAQKFGKNAADTRGSDDKVDQLAEEVRQMGTHVPGIRNCPECHQLLREGLLIDNGYRILMANGDQLPSFQDLGNETVEQYIRKMHHKKDTPPHQSHTSSVTLVAPWSQAPDTDHHINNSNWFSMDAEPWPNPPKVLAPTPAPNRKDETETTKAKPFTPSNPPTILKRMAEPRPPLAHKKGMNNLPDEDIEMVDDSGKANRAQVVQTYDETDESDYHLDLDDETDLEEWPDSSYGFMSQTVDVGDVKHNLEPALLAMGTGQLIVKVGAAEQVSAMIDTGSEICLISRHIQEALGLPLDPAGAAWGIKGINGVTETLHGCCRKVPIEIGGLRFDYAFFIKKAGLGNDYDLLMGQPWLKAVGAEILFDGSEDSGPMKICIFENGNKLWKLSNCQPPCGPKT</sequence>
<feature type="region of interest" description="Disordered" evidence="1">
    <location>
        <begin position="287"/>
        <end position="315"/>
    </location>
</feature>
<dbReference type="CDD" id="cd00303">
    <property type="entry name" value="retropepsin_like"/>
    <property type="match status" value="1"/>
</dbReference>
<keyword evidence="3" id="KW-1185">Reference proteome</keyword>
<dbReference type="OrthoDB" id="5535068at2759"/>
<feature type="region of interest" description="Disordered" evidence="1">
    <location>
        <begin position="1"/>
        <end position="22"/>
    </location>
</feature>
<proteinExistence type="predicted"/>
<name>A0A9P6AFT3_9AGAM</name>
<organism evidence="2 3">
    <name type="scientific">Hydnum rufescens UP504</name>
    <dbReference type="NCBI Taxonomy" id="1448309"/>
    <lineage>
        <taxon>Eukaryota</taxon>
        <taxon>Fungi</taxon>
        <taxon>Dikarya</taxon>
        <taxon>Basidiomycota</taxon>
        <taxon>Agaricomycotina</taxon>
        <taxon>Agaricomycetes</taxon>
        <taxon>Cantharellales</taxon>
        <taxon>Hydnaceae</taxon>
        <taxon>Hydnum</taxon>
    </lineage>
</organism>
<evidence type="ECO:0000313" key="3">
    <source>
        <dbReference type="Proteomes" id="UP000886523"/>
    </source>
</evidence>
<comment type="caution">
    <text evidence="2">The sequence shown here is derived from an EMBL/GenBank/DDBJ whole genome shotgun (WGS) entry which is preliminary data.</text>
</comment>
<evidence type="ECO:0000256" key="1">
    <source>
        <dbReference type="SAM" id="MobiDB-lite"/>
    </source>
</evidence>
<reference evidence="2" key="1">
    <citation type="journal article" date="2020" name="Nat. Commun.">
        <title>Large-scale genome sequencing of mycorrhizal fungi provides insights into the early evolution of symbiotic traits.</title>
        <authorList>
            <person name="Miyauchi S."/>
            <person name="Kiss E."/>
            <person name="Kuo A."/>
            <person name="Drula E."/>
            <person name="Kohler A."/>
            <person name="Sanchez-Garcia M."/>
            <person name="Morin E."/>
            <person name="Andreopoulos B."/>
            <person name="Barry K.W."/>
            <person name="Bonito G."/>
            <person name="Buee M."/>
            <person name="Carver A."/>
            <person name="Chen C."/>
            <person name="Cichocki N."/>
            <person name="Clum A."/>
            <person name="Culley D."/>
            <person name="Crous P.W."/>
            <person name="Fauchery L."/>
            <person name="Girlanda M."/>
            <person name="Hayes R.D."/>
            <person name="Keri Z."/>
            <person name="LaButti K."/>
            <person name="Lipzen A."/>
            <person name="Lombard V."/>
            <person name="Magnuson J."/>
            <person name="Maillard F."/>
            <person name="Murat C."/>
            <person name="Nolan M."/>
            <person name="Ohm R.A."/>
            <person name="Pangilinan J."/>
            <person name="Pereira M.F."/>
            <person name="Perotto S."/>
            <person name="Peter M."/>
            <person name="Pfister S."/>
            <person name="Riley R."/>
            <person name="Sitrit Y."/>
            <person name="Stielow J.B."/>
            <person name="Szollosi G."/>
            <person name="Zifcakova L."/>
            <person name="Stursova M."/>
            <person name="Spatafora J.W."/>
            <person name="Tedersoo L."/>
            <person name="Vaario L.M."/>
            <person name="Yamada A."/>
            <person name="Yan M."/>
            <person name="Wang P."/>
            <person name="Xu J."/>
            <person name="Bruns T."/>
            <person name="Baldrian P."/>
            <person name="Vilgalys R."/>
            <person name="Dunand C."/>
            <person name="Henrissat B."/>
            <person name="Grigoriev I.V."/>
            <person name="Hibbett D."/>
            <person name="Nagy L.G."/>
            <person name="Martin F.M."/>
        </authorList>
    </citation>
    <scope>NUCLEOTIDE SEQUENCE</scope>
    <source>
        <strain evidence="2">UP504</strain>
    </source>
</reference>
<feature type="compositionally biased region" description="Polar residues" evidence="1">
    <location>
        <begin position="186"/>
        <end position="195"/>
    </location>
</feature>
<dbReference type="EMBL" id="MU129174">
    <property type="protein sequence ID" value="KAF9505115.1"/>
    <property type="molecule type" value="Genomic_DNA"/>
</dbReference>
<dbReference type="AlphaFoldDB" id="A0A9P6AFT3"/>
<feature type="region of interest" description="Disordered" evidence="1">
    <location>
        <begin position="186"/>
        <end position="272"/>
    </location>
</feature>
<dbReference type="Pfam" id="PF13650">
    <property type="entry name" value="Asp_protease_2"/>
    <property type="match status" value="1"/>
</dbReference>
<feature type="compositionally biased region" description="Basic and acidic residues" evidence="1">
    <location>
        <begin position="222"/>
        <end position="233"/>
    </location>
</feature>
<dbReference type="InterPro" id="IPR021109">
    <property type="entry name" value="Peptidase_aspartic_dom_sf"/>
</dbReference>
<protein>
    <submittedName>
        <fullName evidence="2">Uncharacterized protein</fullName>
    </submittedName>
</protein>
<feature type="compositionally biased region" description="Acidic residues" evidence="1">
    <location>
        <begin position="234"/>
        <end position="257"/>
    </location>
</feature>
<gene>
    <name evidence="2" type="ORF">BS47DRAFT_1368320</name>
</gene>
<dbReference type="Gene3D" id="2.40.70.10">
    <property type="entry name" value="Acid Proteases"/>
    <property type="match status" value="1"/>
</dbReference>
<dbReference type="Proteomes" id="UP000886523">
    <property type="component" value="Unassembled WGS sequence"/>
</dbReference>
<dbReference type="SUPFAM" id="SSF50630">
    <property type="entry name" value="Acid proteases"/>
    <property type="match status" value="1"/>
</dbReference>